<dbReference type="PANTHER" id="PTHR12419:SF10">
    <property type="entry name" value="DEUBIQUITINASE OTUD6B"/>
    <property type="match status" value="1"/>
</dbReference>
<dbReference type="SUPFAM" id="SSF54001">
    <property type="entry name" value="Cysteine proteinases"/>
    <property type="match status" value="1"/>
</dbReference>
<evidence type="ECO:0000259" key="1">
    <source>
        <dbReference type="PROSITE" id="PS50802"/>
    </source>
</evidence>
<dbReference type="Gene3D" id="3.90.70.80">
    <property type="match status" value="1"/>
</dbReference>
<keyword evidence="3" id="KW-1185">Reference proteome</keyword>
<comment type="caution">
    <text evidence="2">The sequence shown here is derived from an EMBL/GenBank/DDBJ whole genome shotgun (WGS) entry which is preliminary data.</text>
</comment>
<feature type="domain" description="OTU" evidence="1">
    <location>
        <begin position="76"/>
        <end position="206"/>
    </location>
</feature>
<reference evidence="2" key="1">
    <citation type="journal article" date="2014" name="Nucleic Acids Res.">
        <title>The evolutionary dynamics of variant antigen genes in Babesia reveal a history of genomic innovation underlying host-parasite interaction.</title>
        <authorList>
            <person name="Jackson A.P."/>
            <person name="Otto T.D."/>
            <person name="Darby A."/>
            <person name="Ramaprasad A."/>
            <person name="Xia D."/>
            <person name="Echaide I.E."/>
            <person name="Farber M."/>
            <person name="Gahlot S."/>
            <person name="Gamble J."/>
            <person name="Gupta D."/>
            <person name="Gupta Y."/>
            <person name="Jackson L."/>
            <person name="Malandrin L."/>
            <person name="Malas T.B."/>
            <person name="Moussa E."/>
            <person name="Nair M."/>
            <person name="Reid A.J."/>
            <person name="Sanders M."/>
            <person name="Sharma J."/>
            <person name="Tracey A."/>
            <person name="Quail M.A."/>
            <person name="Weir W."/>
            <person name="Wastling J.M."/>
            <person name="Hall N."/>
            <person name="Willadsen P."/>
            <person name="Lingelbach K."/>
            <person name="Shiels B."/>
            <person name="Tait A."/>
            <person name="Berriman M."/>
            <person name="Allred D.R."/>
            <person name="Pain A."/>
        </authorList>
    </citation>
    <scope>NUCLEOTIDE SEQUENCE</scope>
    <source>
        <strain evidence="2">1802A</strain>
    </source>
</reference>
<dbReference type="AlphaFoldDB" id="A0AAD9GFQ7"/>
<gene>
    <name evidence="2" type="ORF">X943_001668</name>
</gene>
<name>A0AAD9GFQ7_BABDI</name>
<proteinExistence type="predicted"/>
<reference evidence="2" key="2">
    <citation type="submission" date="2021-05" db="EMBL/GenBank/DDBJ databases">
        <authorList>
            <person name="Pain A."/>
        </authorList>
    </citation>
    <scope>NUCLEOTIDE SEQUENCE</scope>
    <source>
        <strain evidence="2">1802A</strain>
    </source>
</reference>
<dbReference type="GO" id="GO:0016579">
    <property type="term" value="P:protein deubiquitination"/>
    <property type="evidence" value="ECO:0007669"/>
    <property type="project" value="TreeGrafter"/>
</dbReference>
<dbReference type="CDD" id="cd22748">
    <property type="entry name" value="OTU_OTUD6-like"/>
    <property type="match status" value="1"/>
</dbReference>
<accession>A0AAD9GFQ7</accession>
<sequence length="244" mass="27791">MIPEDLGKHNHMRNPRHLGNFYSDARPLTAAQRKKLKKKQQTVEMDEQLAAERAKTPNLNAEEDGEIRQQLAAIGKIIVKVVGDGNCMFRAVEHQLVQERYRGAAVPEYDHVQLRKITAEYIRTHRKDFEGFVCGMVDRLECGVDIFEEYCRKIARNGEWGGELELKAMSELLNCKITVYKRDSQPVAYVSGSGPVDRHDTIVSHEHDFVGSGKLHRIATYSVPPIRLFIGRSLQLNHVITICL</sequence>
<dbReference type="InterPro" id="IPR038765">
    <property type="entry name" value="Papain-like_cys_pep_sf"/>
</dbReference>
<dbReference type="Pfam" id="PF02338">
    <property type="entry name" value="OTU"/>
    <property type="match status" value="1"/>
</dbReference>
<protein>
    <recommendedName>
        <fullName evidence="1">OTU domain-containing protein</fullName>
    </recommendedName>
</protein>
<dbReference type="EMBL" id="JAHBMH010000033">
    <property type="protein sequence ID" value="KAK1937411.1"/>
    <property type="molecule type" value="Genomic_DNA"/>
</dbReference>
<dbReference type="GO" id="GO:0004843">
    <property type="term" value="F:cysteine-type deubiquitinase activity"/>
    <property type="evidence" value="ECO:0007669"/>
    <property type="project" value="TreeGrafter"/>
</dbReference>
<dbReference type="PANTHER" id="PTHR12419">
    <property type="entry name" value="OTU DOMAIN CONTAINING PROTEIN"/>
    <property type="match status" value="1"/>
</dbReference>
<evidence type="ECO:0000313" key="3">
    <source>
        <dbReference type="Proteomes" id="UP001195914"/>
    </source>
</evidence>
<organism evidence="2 3">
    <name type="scientific">Babesia divergens</name>
    <dbReference type="NCBI Taxonomy" id="32595"/>
    <lineage>
        <taxon>Eukaryota</taxon>
        <taxon>Sar</taxon>
        <taxon>Alveolata</taxon>
        <taxon>Apicomplexa</taxon>
        <taxon>Aconoidasida</taxon>
        <taxon>Piroplasmida</taxon>
        <taxon>Babesiidae</taxon>
        <taxon>Babesia</taxon>
    </lineage>
</organism>
<dbReference type="Proteomes" id="UP001195914">
    <property type="component" value="Unassembled WGS sequence"/>
</dbReference>
<dbReference type="InterPro" id="IPR050704">
    <property type="entry name" value="Peptidase_C85-like"/>
</dbReference>
<evidence type="ECO:0000313" key="2">
    <source>
        <dbReference type="EMBL" id="KAK1937411.1"/>
    </source>
</evidence>
<dbReference type="InterPro" id="IPR003323">
    <property type="entry name" value="OTU_dom"/>
</dbReference>
<dbReference type="PROSITE" id="PS50802">
    <property type="entry name" value="OTU"/>
    <property type="match status" value="1"/>
</dbReference>